<accession>A0ACB5TWN8</accession>
<dbReference type="Proteomes" id="UP001165101">
    <property type="component" value="Unassembled WGS sequence"/>
</dbReference>
<name>A0ACB5TWN8_CANBO</name>
<proteinExistence type="predicted"/>
<gene>
    <name evidence="1" type="ORF">Cboi01_000424000</name>
</gene>
<organism evidence="1 2">
    <name type="scientific">Candida boidinii</name>
    <name type="common">Yeast</name>
    <dbReference type="NCBI Taxonomy" id="5477"/>
    <lineage>
        <taxon>Eukaryota</taxon>
        <taxon>Fungi</taxon>
        <taxon>Dikarya</taxon>
        <taxon>Ascomycota</taxon>
        <taxon>Saccharomycotina</taxon>
        <taxon>Pichiomycetes</taxon>
        <taxon>Pichiales</taxon>
        <taxon>Pichiaceae</taxon>
        <taxon>Ogataea</taxon>
        <taxon>Ogataea/Candida clade</taxon>
    </lineage>
</organism>
<evidence type="ECO:0000313" key="2">
    <source>
        <dbReference type="Proteomes" id="UP001165101"/>
    </source>
</evidence>
<keyword evidence="2" id="KW-1185">Reference proteome</keyword>
<reference evidence="1" key="1">
    <citation type="submission" date="2023-04" db="EMBL/GenBank/DDBJ databases">
        <title>Candida boidinii NBRC 1967.</title>
        <authorList>
            <person name="Ichikawa N."/>
            <person name="Sato H."/>
            <person name="Tonouchi N."/>
        </authorList>
    </citation>
    <scope>NUCLEOTIDE SEQUENCE</scope>
    <source>
        <strain evidence="1">NBRC 1967</strain>
    </source>
</reference>
<protein>
    <submittedName>
        <fullName evidence="1">Unnamed protein product</fullName>
    </submittedName>
</protein>
<evidence type="ECO:0000313" key="1">
    <source>
        <dbReference type="EMBL" id="GME96352.1"/>
    </source>
</evidence>
<dbReference type="EMBL" id="BSXV01002651">
    <property type="protein sequence ID" value="GME96352.1"/>
    <property type="molecule type" value="Genomic_DNA"/>
</dbReference>
<sequence length="530" mass="58544">MALPKLTTTTSGTTSETTSEETSSFTGTTLETKTTTGTNTITSITSQDTTTTNTYDSTSSSSYTTPVLQIPYGHSKNPYIIDEKFVGGTFYIILVPILCGIILIYLLAMLYLRFKAGREAKRNAEYMGLSSVKKANFFKTGGINSNNDNDLNNGYLNEKNNYSTDTCFSNESNKKGGHKKNNSKFSNDNNLDLDDEKWLYSTNFARDNLSNQTFFQSSIHNHKKNKSFGSKSVLSLDNFTNDEKLALDSAFTNQQQQTGNPYQHQSNSSYGGLGTGGAYSFGGSNTNITTSGHRRSGSFDILNSSNLDLQAASANDFTKLNYKFGRDADHDKEGGIIDDYFENNDDSVIINPQYSTKNKNNNNNKDNTNPFEYVGDGTSTMHLNIAQQDLINNSTILLPEDSDFDESLALIEEPSKAAKQSAVSNKKHFHKKTLSSHILDEFISTGELPVFDDSNNNIKVNTDAANISVSGNNSMYQDMDPVYRSRSNSPVRDGSSVPGSPINRSRHTSPTRNIPARQSRQSRNSYNPFN</sequence>
<comment type="caution">
    <text evidence="1">The sequence shown here is derived from an EMBL/GenBank/DDBJ whole genome shotgun (WGS) entry which is preliminary data.</text>
</comment>